<dbReference type="InterPro" id="IPR029058">
    <property type="entry name" value="AB_hydrolase_fold"/>
</dbReference>
<organism evidence="1 2">
    <name type="scientific">Cadophora malorum</name>
    <dbReference type="NCBI Taxonomy" id="108018"/>
    <lineage>
        <taxon>Eukaryota</taxon>
        <taxon>Fungi</taxon>
        <taxon>Dikarya</taxon>
        <taxon>Ascomycota</taxon>
        <taxon>Pezizomycotina</taxon>
        <taxon>Leotiomycetes</taxon>
        <taxon>Helotiales</taxon>
        <taxon>Ploettnerulaceae</taxon>
        <taxon>Cadophora</taxon>
    </lineage>
</organism>
<dbReference type="EMBL" id="JAFJYH010000284">
    <property type="protein sequence ID" value="KAG4414048.1"/>
    <property type="molecule type" value="Genomic_DNA"/>
</dbReference>
<proteinExistence type="predicted"/>
<dbReference type="Gene3D" id="3.40.50.1820">
    <property type="entry name" value="alpha/beta hydrolase"/>
    <property type="match status" value="1"/>
</dbReference>
<dbReference type="SUPFAM" id="SSF53474">
    <property type="entry name" value="alpha/beta-Hydrolases"/>
    <property type="match status" value="1"/>
</dbReference>
<dbReference type="AlphaFoldDB" id="A0A8H7T850"/>
<evidence type="ECO:0000313" key="2">
    <source>
        <dbReference type="Proteomes" id="UP000664132"/>
    </source>
</evidence>
<dbReference type="OrthoDB" id="2152248at2759"/>
<name>A0A8H7T850_9HELO</name>
<accession>A0A8H7T850</accession>
<sequence length="344" mass="37597">MATNNPLADTAPSTKSVSSKTFCIAGIQTDVFGLDEISPATKSISCLWLLHPRLQTKEIMASVADSCINDWNQRPAAERTVGLIAVAFDQRNHGGRKVHALANESWREGNKTHAQDMYSIYHGTAVDTSLLIDHLGSYILNGPRDPSITQHLVMGISLGGHSAWQVLFNEPRVTAGIVIIGCPDYINLMTDRARLSKLLDYTSSPPGTTFLNSPSFPSSLLTTLQKSDPRSILFSDSSIPSSITATQQSHIKPLLSSRLTNKQILVCSGGSDKLVPYACSKPFLDFLKDATDVEKGWWKEGGCKVDDRVYEGVGHTFSEGMRRDTIVFVRAFLEGEEKKGGPKL</sequence>
<dbReference type="Proteomes" id="UP000664132">
    <property type="component" value="Unassembled WGS sequence"/>
</dbReference>
<gene>
    <name evidence="1" type="ORF">IFR04_012824</name>
</gene>
<reference evidence="1" key="1">
    <citation type="submission" date="2021-02" db="EMBL/GenBank/DDBJ databases">
        <title>Genome sequence Cadophora malorum strain M34.</title>
        <authorList>
            <person name="Stefanovic E."/>
            <person name="Vu D."/>
            <person name="Scully C."/>
            <person name="Dijksterhuis J."/>
            <person name="Roader J."/>
            <person name="Houbraken J."/>
        </authorList>
    </citation>
    <scope>NUCLEOTIDE SEQUENCE</scope>
    <source>
        <strain evidence="1">M34</strain>
    </source>
</reference>
<dbReference type="PANTHER" id="PTHR47381">
    <property type="entry name" value="ALPHA/BETA-HYDROLASES SUPERFAMILY PROTEIN"/>
    <property type="match status" value="1"/>
</dbReference>
<dbReference type="PANTHER" id="PTHR47381:SF3">
    <property type="entry name" value="ALPHA_BETA-HYDROLASES SUPERFAMILY PROTEIN"/>
    <property type="match status" value="1"/>
</dbReference>
<keyword evidence="2" id="KW-1185">Reference proteome</keyword>
<protein>
    <recommendedName>
        <fullName evidence="3">Alpha/beta-hydrolase</fullName>
    </recommendedName>
</protein>
<evidence type="ECO:0008006" key="3">
    <source>
        <dbReference type="Google" id="ProtNLM"/>
    </source>
</evidence>
<evidence type="ECO:0000313" key="1">
    <source>
        <dbReference type="EMBL" id="KAG4414048.1"/>
    </source>
</evidence>
<comment type="caution">
    <text evidence="1">The sequence shown here is derived from an EMBL/GenBank/DDBJ whole genome shotgun (WGS) entry which is preliminary data.</text>
</comment>